<dbReference type="Proteomes" id="UP000325684">
    <property type="component" value="Unassembled WGS sequence"/>
</dbReference>
<dbReference type="InterPro" id="IPR036086">
    <property type="entry name" value="ParB/Sulfiredoxin_sf"/>
</dbReference>
<dbReference type="AlphaFoldDB" id="A0A5N3PJ75"/>
<protein>
    <submittedName>
        <fullName evidence="2">Chromosome partitioning protein ParB</fullName>
    </submittedName>
</protein>
<dbReference type="InterPro" id="IPR003115">
    <property type="entry name" value="ParB_N"/>
</dbReference>
<dbReference type="OrthoDB" id="4545778at2"/>
<feature type="domain" description="ParB-like N-terminal" evidence="1">
    <location>
        <begin position="66"/>
        <end position="111"/>
    </location>
</feature>
<evidence type="ECO:0000313" key="3">
    <source>
        <dbReference type="Proteomes" id="UP000325684"/>
    </source>
</evidence>
<gene>
    <name evidence="2" type="ORF">FEZ63_00450</name>
</gene>
<evidence type="ECO:0000313" key="2">
    <source>
        <dbReference type="EMBL" id="KAB0269774.1"/>
    </source>
</evidence>
<accession>A0A5N3PJ75</accession>
<dbReference type="EMBL" id="VCMV01000001">
    <property type="protein sequence ID" value="KAB0269774.1"/>
    <property type="molecule type" value="Genomic_DNA"/>
</dbReference>
<dbReference type="Pfam" id="PF02195">
    <property type="entry name" value="ParB_N"/>
    <property type="match status" value="1"/>
</dbReference>
<keyword evidence="3" id="KW-1185">Reference proteome</keyword>
<comment type="caution">
    <text evidence="2">The sequence shown here is derived from an EMBL/GenBank/DDBJ whole genome shotgun (WGS) entry which is preliminary data.</text>
</comment>
<proteinExistence type="predicted"/>
<evidence type="ECO:0000259" key="1">
    <source>
        <dbReference type="Pfam" id="PF02195"/>
    </source>
</evidence>
<organism evidence="2 3">
    <name type="scientific">Microvirga brassicacearum</name>
    <dbReference type="NCBI Taxonomy" id="2580413"/>
    <lineage>
        <taxon>Bacteria</taxon>
        <taxon>Pseudomonadati</taxon>
        <taxon>Pseudomonadota</taxon>
        <taxon>Alphaproteobacteria</taxon>
        <taxon>Hyphomicrobiales</taxon>
        <taxon>Methylobacteriaceae</taxon>
        <taxon>Microvirga</taxon>
    </lineage>
</organism>
<dbReference type="SUPFAM" id="SSF110849">
    <property type="entry name" value="ParB/Sulfiredoxin"/>
    <property type="match status" value="1"/>
</dbReference>
<sequence length="299" mass="32368">MEHCMRPISTEDLEKPIGVCAGAVPMLQWLRIEDLVVDPTYQRPIVGQGRRNVIRIASAFSWSCFSPVVVAPVEGGKFVIIDGQHRTTAAALVGFDTVPCQVVIAAREQQAIAFKAINGITVPISPMALHAAAVVAREPWAIDVADVCVRADVELLRYPLPVERQRPGQTMAIGAISRCLRLYGAATVITALQCITQTANNRPGALTARLIRGLCEVLNSEHRWRDSGLALLEAFDAIDLAAIQSDAAMRTGMTRVSQVESITEQIRVDLARLMPLPEVDGSAHHLGSRSSLATHILSD</sequence>
<name>A0A5N3PJ75_9HYPH</name>
<dbReference type="Gene3D" id="3.90.1530.10">
    <property type="entry name" value="Conserved hypothetical protein from pyrococcus furiosus pfu- 392566-001, ParB domain"/>
    <property type="match status" value="1"/>
</dbReference>
<reference evidence="2 3" key="1">
    <citation type="journal article" date="2019" name="Microorganisms">
        <title>Genome Insights into the Novel Species Microvirga brassicacearum, a Rapeseed Endophyte with Biotechnological Potential.</title>
        <authorList>
            <person name="Jimenez-Gomez A."/>
            <person name="Saati-Santamaria Z."/>
            <person name="Igual J.M."/>
            <person name="Rivas R."/>
            <person name="Mateos P.F."/>
            <person name="Garcia-Fraile P."/>
        </authorList>
    </citation>
    <scope>NUCLEOTIDE SEQUENCE [LARGE SCALE GENOMIC DNA]</scope>
    <source>
        <strain evidence="2 3">CDVBN77</strain>
    </source>
</reference>